<dbReference type="Pfam" id="PF00382">
    <property type="entry name" value="TFIIB"/>
    <property type="match status" value="1"/>
</dbReference>
<dbReference type="InterPro" id="IPR023486">
    <property type="entry name" value="TFIIB_CS"/>
</dbReference>
<dbReference type="GO" id="GO:0017025">
    <property type="term" value="F:TBP-class protein binding"/>
    <property type="evidence" value="ECO:0007669"/>
    <property type="project" value="InterPro"/>
</dbReference>
<name>A0AAV3UH28_9EURY</name>
<evidence type="ECO:0000313" key="8">
    <source>
        <dbReference type="Proteomes" id="UP001501729"/>
    </source>
</evidence>
<sequence length="124" mass="13630">MATASLYAATRQVGVPLSLDNFAIVSRVERRRIQRAYRYLTNELGLGIAPTDPAQFVPRFVSELDLSNELERTAHDLPNSAKCYNTQSGKSPVALAAAAVYAAARLRTNLSPKIRLGLLHILHQ</sequence>
<evidence type="ECO:0000259" key="6">
    <source>
        <dbReference type="Pfam" id="PF00382"/>
    </source>
</evidence>
<dbReference type="PANTHER" id="PTHR11618">
    <property type="entry name" value="TRANSCRIPTION INITIATION FACTOR IIB-RELATED"/>
    <property type="match status" value="1"/>
</dbReference>
<evidence type="ECO:0000256" key="5">
    <source>
        <dbReference type="ARBA" id="ARBA00023163"/>
    </source>
</evidence>
<dbReference type="Gene3D" id="1.10.472.10">
    <property type="entry name" value="Cyclin-like"/>
    <property type="match status" value="2"/>
</dbReference>
<dbReference type="InterPro" id="IPR036915">
    <property type="entry name" value="Cyclin-like_sf"/>
</dbReference>
<keyword evidence="8" id="KW-1185">Reference proteome</keyword>
<evidence type="ECO:0000256" key="2">
    <source>
        <dbReference type="ARBA" id="ARBA00013932"/>
    </source>
</evidence>
<keyword evidence="5" id="KW-0804">Transcription</keyword>
<feature type="domain" description="Transcription factor TFIIB cyclin-like" evidence="6">
    <location>
        <begin position="51"/>
        <end position="107"/>
    </location>
</feature>
<evidence type="ECO:0000256" key="4">
    <source>
        <dbReference type="ARBA" id="ARBA00023015"/>
    </source>
</evidence>
<proteinExistence type="inferred from homology"/>
<keyword evidence="4" id="KW-0805">Transcription regulation</keyword>
<evidence type="ECO:0000313" key="7">
    <source>
        <dbReference type="EMBL" id="GAA5049885.1"/>
    </source>
</evidence>
<keyword evidence="3" id="KW-0677">Repeat</keyword>
<comment type="similarity">
    <text evidence="1">Belongs to the TFIIB family.</text>
</comment>
<dbReference type="GO" id="GO:0070897">
    <property type="term" value="P:transcription preinitiation complex assembly"/>
    <property type="evidence" value="ECO:0007669"/>
    <property type="project" value="InterPro"/>
</dbReference>
<protein>
    <recommendedName>
        <fullName evidence="2">Transcription initiation factor IIB</fullName>
    </recommendedName>
</protein>
<evidence type="ECO:0000256" key="1">
    <source>
        <dbReference type="ARBA" id="ARBA00010857"/>
    </source>
</evidence>
<dbReference type="PROSITE" id="PS00782">
    <property type="entry name" value="TFIIB"/>
    <property type="match status" value="1"/>
</dbReference>
<dbReference type="EMBL" id="BAABKX010000007">
    <property type="protein sequence ID" value="GAA5049885.1"/>
    <property type="molecule type" value="Genomic_DNA"/>
</dbReference>
<dbReference type="PANTHER" id="PTHR11618:SF13">
    <property type="entry name" value="TRANSCRIPTION INITIATION FACTOR IIB"/>
    <property type="match status" value="1"/>
</dbReference>
<dbReference type="Proteomes" id="UP001501729">
    <property type="component" value="Unassembled WGS sequence"/>
</dbReference>
<evidence type="ECO:0000256" key="3">
    <source>
        <dbReference type="ARBA" id="ARBA00022737"/>
    </source>
</evidence>
<organism evidence="7 8">
    <name type="scientific">Haladaptatus pallidirubidus</name>
    <dbReference type="NCBI Taxonomy" id="1008152"/>
    <lineage>
        <taxon>Archaea</taxon>
        <taxon>Methanobacteriati</taxon>
        <taxon>Methanobacteriota</taxon>
        <taxon>Stenosarchaea group</taxon>
        <taxon>Halobacteria</taxon>
        <taxon>Halobacteriales</taxon>
        <taxon>Haladaptataceae</taxon>
        <taxon>Haladaptatus</taxon>
    </lineage>
</organism>
<dbReference type="InterPro" id="IPR000812">
    <property type="entry name" value="TFIIB"/>
</dbReference>
<dbReference type="SUPFAM" id="SSF47954">
    <property type="entry name" value="Cyclin-like"/>
    <property type="match status" value="2"/>
</dbReference>
<accession>A0AAV3UH28</accession>
<reference evidence="7 8" key="1">
    <citation type="journal article" date="2019" name="Int. J. Syst. Evol. Microbiol.">
        <title>The Global Catalogue of Microorganisms (GCM) 10K type strain sequencing project: providing services to taxonomists for standard genome sequencing and annotation.</title>
        <authorList>
            <consortium name="The Broad Institute Genomics Platform"/>
            <consortium name="The Broad Institute Genome Sequencing Center for Infectious Disease"/>
            <person name="Wu L."/>
            <person name="Ma J."/>
        </authorList>
    </citation>
    <scope>NUCLEOTIDE SEQUENCE [LARGE SCALE GENOMIC DNA]</scope>
    <source>
        <strain evidence="7 8">JCM 17504</strain>
    </source>
</reference>
<gene>
    <name evidence="7" type="ORF">GCM10025751_23230</name>
</gene>
<dbReference type="GO" id="GO:0097550">
    <property type="term" value="C:transcription preinitiation complex"/>
    <property type="evidence" value="ECO:0007669"/>
    <property type="project" value="TreeGrafter"/>
</dbReference>
<dbReference type="InterPro" id="IPR013150">
    <property type="entry name" value="TFIIB_cyclin"/>
</dbReference>
<comment type="caution">
    <text evidence="7">The sequence shown here is derived from an EMBL/GenBank/DDBJ whole genome shotgun (WGS) entry which is preliminary data.</text>
</comment>
<dbReference type="PRINTS" id="PR00685">
    <property type="entry name" value="TIFACTORIIB"/>
</dbReference>
<dbReference type="AlphaFoldDB" id="A0AAV3UH28"/>